<keyword evidence="2" id="KW-1185">Reference proteome</keyword>
<proteinExistence type="predicted"/>
<comment type="caution">
    <text evidence="1">The sequence shown here is derived from an EMBL/GenBank/DDBJ whole genome shotgun (WGS) entry which is preliminary data.</text>
</comment>
<accession>A0AAV7NUP3</accession>
<evidence type="ECO:0000313" key="2">
    <source>
        <dbReference type="Proteomes" id="UP001066276"/>
    </source>
</evidence>
<name>A0AAV7NUP3_PLEWA</name>
<dbReference type="EMBL" id="JANPWB010000012">
    <property type="protein sequence ID" value="KAJ1118704.1"/>
    <property type="molecule type" value="Genomic_DNA"/>
</dbReference>
<dbReference type="Proteomes" id="UP001066276">
    <property type="component" value="Chromosome 8"/>
</dbReference>
<protein>
    <submittedName>
        <fullName evidence="1">Uncharacterized protein</fullName>
    </submittedName>
</protein>
<sequence length="84" mass="9226">MQGAIQRVAKTCSEFAVRMGKAETQISKLEHDVATQGDFGDLLKAQMDDTQWKLLDLEDGPKQNNLRVLGIPEAVEGTDPADLQ</sequence>
<reference evidence="1" key="1">
    <citation type="journal article" date="2022" name="bioRxiv">
        <title>Sequencing and chromosome-scale assembly of the giantPleurodeles waltlgenome.</title>
        <authorList>
            <person name="Brown T."/>
            <person name="Elewa A."/>
            <person name="Iarovenko S."/>
            <person name="Subramanian E."/>
            <person name="Araus A.J."/>
            <person name="Petzold A."/>
            <person name="Susuki M."/>
            <person name="Suzuki K.-i.T."/>
            <person name="Hayashi T."/>
            <person name="Toyoda A."/>
            <person name="Oliveira C."/>
            <person name="Osipova E."/>
            <person name="Leigh N.D."/>
            <person name="Simon A."/>
            <person name="Yun M.H."/>
        </authorList>
    </citation>
    <scope>NUCLEOTIDE SEQUENCE</scope>
    <source>
        <strain evidence="1">20211129_DDA</strain>
        <tissue evidence="1">Liver</tissue>
    </source>
</reference>
<organism evidence="1 2">
    <name type="scientific">Pleurodeles waltl</name>
    <name type="common">Iberian ribbed newt</name>
    <dbReference type="NCBI Taxonomy" id="8319"/>
    <lineage>
        <taxon>Eukaryota</taxon>
        <taxon>Metazoa</taxon>
        <taxon>Chordata</taxon>
        <taxon>Craniata</taxon>
        <taxon>Vertebrata</taxon>
        <taxon>Euteleostomi</taxon>
        <taxon>Amphibia</taxon>
        <taxon>Batrachia</taxon>
        <taxon>Caudata</taxon>
        <taxon>Salamandroidea</taxon>
        <taxon>Salamandridae</taxon>
        <taxon>Pleurodelinae</taxon>
        <taxon>Pleurodeles</taxon>
    </lineage>
</organism>
<dbReference type="AlphaFoldDB" id="A0AAV7NUP3"/>
<gene>
    <name evidence="1" type="ORF">NDU88_006892</name>
</gene>
<evidence type="ECO:0000313" key="1">
    <source>
        <dbReference type="EMBL" id="KAJ1118704.1"/>
    </source>
</evidence>